<keyword evidence="5" id="KW-0067">ATP-binding</keyword>
<dbReference type="Pfam" id="PF13090">
    <property type="entry name" value="PP_kinase_C"/>
    <property type="match status" value="1"/>
</dbReference>
<dbReference type="InterPro" id="IPR041108">
    <property type="entry name" value="PP_kinase_C_1"/>
</dbReference>
<keyword evidence="3" id="KW-0547">Nucleotide-binding</keyword>
<dbReference type="InterPro" id="IPR036830">
    <property type="entry name" value="PP_kinase_middle_dom_sf"/>
</dbReference>
<dbReference type="PATRIC" id="fig|148814.9.peg.73"/>
<evidence type="ECO:0000256" key="6">
    <source>
        <dbReference type="RuleBase" id="RU003800"/>
    </source>
</evidence>
<keyword evidence="1 6" id="KW-0597">Phosphoprotein</keyword>
<dbReference type="GO" id="GO:0006799">
    <property type="term" value="P:polyphosphate biosynthetic process"/>
    <property type="evidence" value="ECO:0007669"/>
    <property type="project" value="InterPro"/>
</dbReference>
<proteinExistence type="inferred from homology"/>
<comment type="function">
    <text evidence="6">Catalyzes the reversible transfer of the terminal phosphate of ATP to form a long-chain polyphosphate (polyP).</text>
</comment>
<dbReference type="Gene3D" id="1.20.58.310">
    <property type="entry name" value="Polyphosphate kinase N-terminal domain"/>
    <property type="match status" value="1"/>
</dbReference>
<comment type="caution">
    <text evidence="11">The sequence shown here is derived from an EMBL/GenBank/DDBJ whole genome shotgun (WGS) entry which is preliminary data.</text>
</comment>
<dbReference type="EMBL" id="JXCZ01000003">
    <property type="protein sequence ID" value="KOY79819.1"/>
    <property type="molecule type" value="Genomic_DNA"/>
</dbReference>
<dbReference type="PANTHER" id="PTHR30218">
    <property type="entry name" value="POLYPHOSPHATE KINASE"/>
    <property type="match status" value="1"/>
</dbReference>
<comment type="similarity">
    <text evidence="6">Belongs to the polyphosphate kinase 1 (PPK1) family.</text>
</comment>
<dbReference type="Pfam" id="PF17941">
    <property type="entry name" value="PP_kinase_C_1"/>
    <property type="match status" value="1"/>
</dbReference>
<dbReference type="InterPro" id="IPR025200">
    <property type="entry name" value="PPK_C_dom2"/>
</dbReference>
<protein>
    <recommendedName>
        <fullName evidence="6">Polyphosphate kinase</fullName>
        <ecNumber evidence="6">2.7.4.1</ecNumber>
    </recommendedName>
</protein>
<evidence type="ECO:0000256" key="5">
    <source>
        <dbReference type="ARBA" id="ARBA00022840"/>
    </source>
</evidence>
<keyword evidence="2 6" id="KW-0808">Transferase</keyword>
<dbReference type="EC" id="2.7.4.1" evidence="6"/>
<evidence type="ECO:0000313" key="12">
    <source>
        <dbReference type="Proteomes" id="UP000037749"/>
    </source>
</evidence>
<feature type="domain" description="Polyphosphate kinase middle" evidence="7">
    <location>
        <begin position="128"/>
        <end position="306"/>
    </location>
</feature>
<evidence type="ECO:0000256" key="2">
    <source>
        <dbReference type="ARBA" id="ARBA00022679"/>
    </source>
</evidence>
<dbReference type="GO" id="GO:0009358">
    <property type="term" value="C:polyphosphate kinase complex"/>
    <property type="evidence" value="ECO:0007669"/>
    <property type="project" value="InterPro"/>
</dbReference>
<dbReference type="Pfam" id="PF13089">
    <property type="entry name" value="PP_kinase_N"/>
    <property type="match status" value="1"/>
</dbReference>
<dbReference type="PANTHER" id="PTHR30218:SF0">
    <property type="entry name" value="POLYPHOSPHATE KINASE"/>
    <property type="match status" value="1"/>
</dbReference>
<dbReference type="Pfam" id="PF02503">
    <property type="entry name" value="PP_kinase"/>
    <property type="match status" value="1"/>
</dbReference>
<evidence type="ECO:0000259" key="9">
    <source>
        <dbReference type="Pfam" id="PF13090"/>
    </source>
</evidence>
<accession>A0A0N0CU50</accession>
<reference evidence="11 12" key="1">
    <citation type="journal article" date="2015" name="Genome Biol. Evol.">
        <title>Functionally Structured Genomes in Lactobacillus kunkeei Colonizing the Honey Crop and Food Products of Honeybees and Stingless Bees.</title>
        <authorList>
            <person name="Tamarit D."/>
            <person name="Ellegaard K.M."/>
            <person name="Wikander J."/>
            <person name="Olofsson T."/>
            <person name="Vasquez A."/>
            <person name="Andersson S.G."/>
        </authorList>
    </citation>
    <scope>NUCLEOTIDE SEQUENCE [LARGE SCALE GENOMIC DNA]</scope>
    <source>
        <strain evidence="11 12">LAla</strain>
    </source>
</reference>
<dbReference type="InterPro" id="IPR003414">
    <property type="entry name" value="PP_kinase"/>
</dbReference>
<dbReference type="RefSeq" id="WP_053796099.1">
    <property type="nucleotide sequence ID" value="NZ_JXCZ01000003.1"/>
</dbReference>
<dbReference type="SUPFAM" id="SSF140356">
    <property type="entry name" value="PPK N-terminal domain-like"/>
    <property type="match status" value="1"/>
</dbReference>
<evidence type="ECO:0000313" key="11">
    <source>
        <dbReference type="EMBL" id="KOY79819.1"/>
    </source>
</evidence>
<dbReference type="InterPro" id="IPR024953">
    <property type="entry name" value="PP_kinase_middle"/>
</dbReference>
<gene>
    <name evidence="11" type="ORF">RZ72_05490</name>
</gene>
<keyword evidence="4 11" id="KW-0418">Kinase</keyword>
<feature type="domain" description="Polyphosphate kinase N-terminal" evidence="8">
    <location>
        <begin position="12"/>
        <end position="113"/>
    </location>
</feature>
<dbReference type="InterPro" id="IPR036832">
    <property type="entry name" value="PPK_N_dom_sf"/>
</dbReference>
<evidence type="ECO:0000259" key="7">
    <source>
        <dbReference type="Pfam" id="PF02503"/>
    </source>
</evidence>
<dbReference type="Gene3D" id="3.30.1840.10">
    <property type="entry name" value="Polyphosphate kinase middle domain"/>
    <property type="match status" value="1"/>
</dbReference>
<dbReference type="Gene3D" id="3.30.870.10">
    <property type="entry name" value="Endonuclease Chain A"/>
    <property type="match status" value="2"/>
</dbReference>
<dbReference type="Proteomes" id="UP000037749">
    <property type="component" value="Unassembled WGS sequence"/>
</dbReference>
<dbReference type="GO" id="GO:0005524">
    <property type="term" value="F:ATP binding"/>
    <property type="evidence" value="ECO:0007669"/>
    <property type="project" value="UniProtKB-KW"/>
</dbReference>
<feature type="domain" description="Polyphosphate kinase C-terminal" evidence="10">
    <location>
        <begin position="336"/>
        <end position="496"/>
    </location>
</feature>
<dbReference type="NCBIfam" id="TIGR03705">
    <property type="entry name" value="poly_P_kin"/>
    <property type="match status" value="1"/>
</dbReference>
<name>A0A0N0CU50_9LACO</name>
<comment type="PTM">
    <text evidence="6">An intermediate of this reaction is the autophosphorylated ppk in which a phosphate is covalently linked to a histidine residue through a N-P bond.</text>
</comment>
<dbReference type="SUPFAM" id="SSF143724">
    <property type="entry name" value="PHP14-like"/>
    <property type="match status" value="1"/>
</dbReference>
<dbReference type="GO" id="GO:0008976">
    <property type="term" value="F:polyphosphate kinase activity"/>
    <property type="evidence" value="ECO:0007669"/>
    <property type="project" value="UniProtKB-EC"/>
</dbReference>
<organism evidence="11 12">
    <name type="scientific">Apilactobacillus kunkeei</name>
    <dbReference type="NCBI Taxonomy" id="148814"/>
    <lineage>
        <taxon>Bacteria</taxon>
        <taxon>Bacillati</taxon>
        <taxon>Bacillota</taxon>
        <taxon>Bacilli</taxon>
        <taxon>Lactobacillales</taxon>
        <taxon>Lactobacillaceae</taxon>
        <taxon>Apilactobacillus</taxon>
    </lineage>
</organism>
<feature type="domain" description="Polyphosphate kinase C-terminal" evidence="9">
    <location>
        <begin position="511"/>
        <end position="674"/>
    </location>
</feature>
<evidence type="ECO:0000256" key="1">
    <source>
        <dbReference type="ARBA" id="ARBA00022553"/>
    </source>
</evidence>
<dbReference type="PIRSF" id="PIRSF015589">
    <property type="entry name" value="PP_kinase"/>
    <property type="match status" value="1"/>
</dbReference>
<evidence type="ECO:0000259" key="10">
    <source>
        <dbReference type="Pfam" id="PF17941"/>
    </source>
</evidence>
<evidence type="ECO:0000256" key="3">
    <source>
        <dbReference type="ARBA" id="ARBA00022741"/>
    </source>
</evidence>
<evidence type="ECO:0000259" key="8">
    <source>
        <dbReference type="Pfam" id="PF13089"/>
    </source>
</evidence>
<dbReference type="SUPFAM" id="SSF56024">
    <property type="entry name" value="Phospholipase D/nuclease"/>
    <property type="match status" value="2"/>
</dbReference>
<dbReference type="AlphaFoldDB" id="A0A0N0CU50"/>
<comment type="catalytic activity">
    <reaction evidence="6">
        <text>[phosphate](n) + ATP = [phosphate](n+1) + ADP</text>
        <dbReference type="Rhea" id="RHEA:19573"/>
        <dbReference type="Rhea" id="RHEA-COMP:9859"/>
        <dbReference type="Rhea" id="RHEA-COMP:14280"/>
        <dbReference type="ChEBI" id="CHEBI:16838"/>
        <dbReference type="ChEBI" id="CHEBI:30616"/>
        <dbReference type="ChEBI" id="CHEBI:456216"/>
        <dbReference type="EC" id="2.7.4.1"/>
    </reaction>
</comment>
<evidence type="ECO:0000256" key="4">
    <source>
        <dbReference type="ARBA" id="ARBA00022777"/>
    </source>
</evidence>
<sequence length="719" mass="83593">MGIKSKYKGDLYNRDLSWLLFNRRVIELANNYNVPYLNKLNFLSIASSNLDEFYSVRVPSIKSQKVLTNDGHDTKTMLRYSEILKKLHDINNTNFRIQSNYFKFLIKRLPDLGIGNFVKYDDLCDRMKQKADQKFDEKILPFLTSTTFNSEYNLDFIKNKWMAIATLVKVKNDTSIRIMPIPPYIRRTVSLKVNGKKQYLMMEDLIINNLENLYDDGEIKDVIVFRLSRDLDASIDLEKNNGSKKTIQNLRHYLANREKGKITMLEIQVLPDTNEKFINTFIKKFKIEPNDVFKIDIPLDLTFMFPLIKSWIKKHPELAYPSFTGKKWNRKETMQDYLNNKDLLLQYPYDSFDQFIQFLKEAVDNPKTIAIKQTIYRVADNSEVIELLKEASRKGIKVTVVVELRARFDETNNLKVTDELEDAGCEIIFGKKYMKVHSKACLILMSDKSSVQGYVQIGTGNYNEQTAKGFVDLSLYSSSDVYVNCLKSFFEYLAQNGDCSRSPKYNSIVSSPNRIEDMVIQNINLVKEYYQKYGKGKVFLKVNSLTDIDVISAIYDAAKVGVPFRLVIRGSCCLKLGICGEKENIIISSIVGEFLEHSRIYAFYTDKPSFWISSADLMTRNMVNRVELAAKIMDKYNINKIQKIIDIYSEDDVDGFFLDKEGNYFKYENSKNRSAQQTFIQESIKLSRKKTNRNIFYKTITEKISELMNHLMSKNKDAQ</sequence>
<dbReference type="InterPro" id="IPR025198">
    <property type="entry name" value="PPK_N_dom"/>
</dbReference>